<name>X1MN71_9ZZZZ</name>
<evidence type="ECO:0000313" key="1">
    <source>
        <dbReference type="EMBL" id="GAI16135.1"/>
    </source>
</evidence>
<dbReference type="AlphaFoldDB" id="X1MN71"/>
<sequence>GVSMAKLTKGQKVGVGAVITALITTIVAVVKAKAAPPVEGEFTVTDLIIEPTTVNVGDPVTISVLVTNVGAEIGTKTVTLEVI</sequence>
<gene>
    <name evidence="1" type="ORF">S06H3_18622</name>
</gene>
<comment type="caution">
    <text evidence="1">The sequence shown here is derived from an EMBL/GenBank/DDBJ whole genome shotgun (WGS) entry which is preliminary data.</text>
</comment>
<reference evidence="1" key="1">
    <citation type="journal article" date="2014" name="Front. Microbiol.">
        <title>High frequency of phylogenetically diverse reductive dehalogenase-homologous genes in deep subseafloor sedimentary metagenomes.</title>
        <authorList>
            <person name="Kawai M."/>
            <person name="Futagami T."/>
            <person name="Toyoda A."/>
            <person name="Takaki Y."/>
            <person name="Nishi S."/>
            <person name="Hori S."/>
            <person name="Arai W."/>
            <person name="Tsubouchi T."/>
            <person name="Morono Y."/>
            <person name="Uchiyama I."/>
            <person name="Ito T."/>
            <person name="Fujiyama A."/>
            <person name="Inagaki F."/>
            <person name="Takami H."/>
        </authorList>
    </citation>
    <scope>NUCLEOTIDE SEQUENCE</scope>
    <source>
        <strain evidence="1">Expedition CK06-06</strain>
    </source>
</reference>
<organism evidence="1">
    <name type="scientific">marine sediment metagenome</name>
    <dbReference type="NCBI Taxonomy" id="412755"/>
    <lineage>
        <taxon>unclassified sequences</taxon>
        <taxon>metagenomes</taxon>
        <taxon>ecological metagenomes</taxon>
    </lineage>
</organism>
<protein>
    <recommendedName>
        <fullName evidence="2">CARDB domain-containing protein</fullName>
    </recommendedName>
</protein>
<accession>X1MN71</accession>
<proteinExistence type="predicted"/>
<evidence type="ECO:0008006" key="2">
    <source>
        <dbReference type="Google" id="ProtNLM"/>
    </source>
</evidence>
<dbReference type="EMBL" id="BARV01009442">
    <property type="protein sequence ID" value="GAI16135.1"/>
    <property type="molecule type" value="Genomic_DNA"/>
</dbReference>
<feature type="non-terminal residue" evidence="1">
    <location>
        <position position="1"/>
    </location>
</feature>